<comment type="similarity">
    <text evidence="2">Belongs to the nucleobase:cation symporter-2 (NCS2) (TC 2.A.40) family.</text>
</comment>
<evidence type="ECO:0000256" key="1">
    <source>
        <dbReference type="ARBA" id="ARBA00004141"/>
    </source>
</evidence>
<evidence type="ECO:0000313" key="8">
    <source>
        <dbReference type="Proteomes" id="UP001163823"/>
    </source>
</evidence>
<keyword evidence="5 6" id="KW-0472">Membrane</keyword>
<feature type="transmembrane region" description="Helical" evidence="6">
    <location>
        <begin position="91"/>
        <end position="110"/>
    </location>
</feature>
<feature type="transmembrane region" description="Helical" evidence="6">
    <location>
        <begin position="211"/>
        <end position="230"/>
    </location>
</feature>
<accession>A0AAD7M2I1</accession>
<dbReference type="EMBL" id="JARAOO010000005">
    <property type="protein sequence ID" value="KAJ7968722.1"/>
    <property type="molecule type" value="Genomic_DNA"/>
</dbReference>
<dbReference type="Proteomes" id="UP001163823">
    <property type="component" value="Chromosome 5"/>
</dbReference>
<feature type="transmembrane region" description="Helical" evidence="6">
    <location>
        <begin position="321"/>
        <end position="348"/>
    </location>
</feature>
<sequence>MAAAKPEEIIHPPLDQLQGLEYCIDSNPSWGESIFLGFQHYILALGTAVMIPSFLVPLMGGNDDDKVRVVQTLLFVEGVNTLLQTLFGTRLPTVIGGSYAFMVPIISIIHDSSLIGIEDPHLRFLNTMRAVQGALIVSSSIQIILGYSQLWAICSRFFSPLGMVPVIALVGFGLFDRGFPVVGRCVEIGIPMLIMFIAFSQYLKNFQLRQVPILERFALIISITVIWAYAHLLTASGAYKHRPEITQFNCRTDKAHLISSAPWIKIPYPLQWGAPTFDAGHSFGMMAAVLVSLIESTGAYKAASRLASATPPPAHYLQRMWGFLEALVLAVAGLFKFQHGFMIFFSILGKFGALFASIPFTIFGAIYCVLFGLVASVGLSFLQFTNMNSMRNLFIVGVALFLGLSIPEYFREYTAKALHGPSHTKAGWFNDFLNTIFFSSPTVALIVAVFLDNTLDYKESARDRGMPWWAKFRSFKGDSRNEEFYTLPFNLNRFFPPS</sequence>
<reference evidence="7" key="1">
    <citation type="journal article" date="2023" name="Science">
        <title>Elucidation of the pathway for biosynthesis of saponin adjuvants from the soapbark tree.</title>
        <authorList>
            <person name="Reed J."/>
            <person name="Orme A."/>
            <person name="El-Demerdash A."/>
            <person name="Owen C."/>
            <person name="Martin L.B.B."/>
            <person name="Misra R.C."/>
            <person name="Kikuchi S."/>
            <person name="Rejzek M."/>
            <person name="Martin A.C."/>
            <person name="Harkess A."/>
            <person name="Leebens-Mack J."/>
            <person name="Louveau T."/>
            <person name="Stephenson M.J."/>
            <person name="Osbourn A."/>
        </authorList>
    </citation>
    <scope>NUCLEOTIDE SEQUENCE</scope>
    <source>
        <strain evidence="7">S10</strain>
    </source>
</reference>
<keyword evidence="8" id="KW-1185">Reference proteome</keyword>
<evidence type="ECO:0000256" key="5">
    <source>
        <dbReference type="ARBA" id="ARBA00023136"/>
    </source>
</evidence>
<dbReference type="GO" id="GO:0016020">
    <property type="term" value="C:membrane"/>
    <property type="evidence" value="ECO:0007669"/>
    <property type="project" value="UniProtKB-SubCell"/>
</dbReference>
<evidence type="ECO:0000256" key="2">
    <source>
        <dbReference type="ARBA" id="ARBA00008821"/>
    </source>
</evidence>
<feature type="transmembrane region" description="Helical" evidence="6">
    <location>
        <begin position="157"/>
        <end position="175"/>
    </location>
</feature>
<protein>
    <submittedName>
        <fullName evidence="7">Nucleobase-ascorbate transporter like</fullName>
    </submittedName>
</protein>
<organism evidence="7 8">
    <name type="scientific">Quillaja saponaria</name>
    <name type="common">Soap bark tree</name>
    <dbReference type="NCBI Taxonomy" id="32244"/>
    <lineage>
        <taxon>Eukaryota</taxon>
        <taxon>Viridiplantae</taxon>
        <taxon>Streptophyta</taxon>
        <taxon>Embryophyta</taxon>
        <taxon>Tracheophyta</taxon>
        <taxon>Spermatophyta</taxon>
        <taxon>Magnoliopsida</taxon>
        <taxon>eudicotyledons</taxon>
        <taxon>Gunneridae</taxon>
        <taxon>Pentapetalae</taxon>
        <taxon>rosids</taxon>
        <taxon>fabids</taxon>
        <taxon>Fabales</taxon>
        <taxon>Quillajaceae</taxon>
        <taxon>Quillaja</taxon>
    </lineage>
</organism>
<proteinExistence type="inferred from homology"/>
<dbReference type="KEGG" id="qsa:O6P43_012783"/>
<dbReference type="AlphaFoldDB" id="A0AAD7M2I1"/>
<comment type="caution">
    <text evidence="7">The sequence shown here is derived from an EMBL/GenBank/DDBJ whole genome shotgun (WGS) entry which is preliminary data.</text>
</comment>
<feature type="transmembrane region" description="Helical" evidence="6">
    <location>
        <begin position="181"/>
        <end position="199"/>
    </location>
</feature>
<evidence type="ECO:0000313" key="7">
    <source>
        <dbReference type="EMBL" id="KAJ7968722.1"/>
    </source>
</evidence>
<keyword evidence="4 6" id="KW-1133">Transmembrane helix</keyword>
<feature type="transmembrane region" description="Helical" evidence="6">
    <location>
        <begin position="38"/>
        <end position="58"/>
    </location>
</feature>
<feature type="transmembrane region" description="Helical" evidence="6">
    <location>
        <begin position="130"/>
        <end position="150"/>
    </location>
</feature>
<feature type="transmembrane region" description="Helical" evidence="6">
    <location>
        <begin position="432"/>
        <end position="451"/>
    </location>
</feature>
<dbReference type="GO" id="GO:0022857">
    <property type="term" value="F:transmembrane transporter activity"/>
    <property type="evidence" value="ECO:0007669"/>
    <property type="project" value="InterPro"/>
</dbReference>
<name>A0AAD7M2I1_QUISA</name>
<dbReference type="Pfam" id="PF00860">
    <property type="entry name" value="Xan_ur_permease"/>
    <property type="match status" value="2"/>
</dbReference>
<gene>
    <name evidence="7" type="ORF">O6P43_012783</name>
</gene>
<dbReference type="InterPro" id="IPR006043">
    <property type="entry name" value="NCS2"/>
</dbReference>
<keyword evidence="3 6" id="KW-0812">Transmembrane</keyword>
<evidence type="ECO:0000256" key="4">
    <source>
        <dbReference type="ARBA" id="ARBA00022989"/>
    </source>
</evidence>
<feature type="transmembrane region" description="Helical" evidence="6">
    <location>
        <begin position="354"/>
        <end position="381"/>
    </location>
</feature>
<comment type="subcellular location">
    <subcellularLocation>
        <location evidence="1">Membrane</location>
        <topology evidence="1">Multi-pass membrane protein</topology>
    </subcellularLocation>
</comment>
<evidence type="ECO:0000256" key="6">
    <source>
        <dbReference type="SAM" id="Phobius"/>
    </source>
</evidence>
<feature type="transmembrane region" description="Helical" evidence="6">
    <location>
        <begin position="393"/>
        <end position="410"/>
    </location>
</feature>
<evidence type="ECO:0000256" key="3">
    <source>
        <dbReference type="ARBA" id="ARBA00022692"/>
    </source>
</evidence>
<dbReference type="PANTHER" id="PTHR11119">
    <property type="entry name" value="XANTHINE-URACIL / VITAMIN C PERMEASE FAMILY MEMBER"/>
    <property type="match status" value="1"/>
</dbReference>